<sequence length="256" mass="29370">MENNNGIHYDQGIHDDIQGGGIFNGITDKIKKSLKLLRTTCRQDFDVVAPQMVEKMNVLHQLCITYKAIAIQKNVPPTPEYNISLYPLGNPNDQTPGSYYKKIDIVYETYNFIVSYLDIYFSKINMNIGHPGNYKCKDFLEAAAYAHLLYCNPQIPRESYIRYVKNENFKRDVDDAFKFYNGPNNYRKIADIFYVKPGADFLYTHVVGSLTPNDEIVNVGMSFSDFIVRFTQSIDKLITELIELGKTLGLAQTIRL</sequence>
<organism evidence="1">
    <name type="scientific">viral metagenome</name>
    <dbReference type="NCBI Taxonomy" id="1070528"/>
    <lineage>
        <taxon>unclassified sequences</taxon>
        <taxon>metagenomes</taxon>
        <taxon>organismal metagenomes</taxon>
    </lineage>
</organism>
<name>A0A6C0BGL7_9ZZZZ</name>
<dbReference type="AlphaFoldDB" id="A0A6C0BGL7"/>
<evidence type="ECO:0000313" key="1">
    <source>
        <dbReference type="EMBL" id="QHS90871.1"/>
    </source>
</evidence>
<dbReference type="EMBL" id="MN739152">
    <property type="protein sequence ID" value="QHS90871.1"/>
    <property type="molecule type" value="Genomic_DNA"/>
</dbReference>
<protein>
    <submittedName>
        <fullName evidence="1">Uncharacterized protein</fullName>
    </submittedName>
</protein>
<reference evidence="1" key="1">
    <citation type="journal article" date="2020" name="Nature">
        <title>Giant virus diversity and host interactions through global metagenomics.</title>
        <authorList>
            <person name="Schulz F."/>
            <person name="Roux S."/>
            <person name="Paez-Espino D."/>
            <person name="Jungbluth S."/>
            <person name="Walsh D.A."/>
            <person name="Denef V.J."/>
            <person name="McMahon K.D."/>
            <person name="Konstantinidis K.T."/>
            <person name="Eloe-Fadrosh E.A."/>
            <person name="Kyrpides N.C."/>
            <person name="Woyke T."/>
        </authorList>
    </citation>
    <scope>NUCLEOTIDE SEQUENCE</scope>
    <source>
        <strain evidence="1">GVMAG-M-3300010354-11</strain>
    </source>
</reference>
<accession>A0A6C0BGL7</accession>
<proteinExistence type="predicted"/>